<dbReference type="CDD" id="cd04647">
    <property type="entry name" value="LbH_MAT_like"/>
    <property type="match status" value="1"/>
</dbReference>
<dbReference type="GO" id="GO:0047200">
    <property type="term" value="F:tetrahydrodipicolinate N-acetyltransferase activity"/>
    <property type="evidence" value="ECO:0007669"/>
    <property type="project" value="UniProtKB-EC"/>
</dbReference>
<dbReference type="SUPFAM" id="SSF51161">
    <property type="entry name" value="Trimeric LpxA-like enzymes"/>
    <property type="match status" value="1"/>
</dbReference>
<keyword evidence="2 3" id="KW-0808">Transferase</keyword>
<protein>
    <submittedName>
        <fullName evidence="3">2,3,4,5-tetrahydropyridine-2,6-dicarboxylate N-acetyltransferase</fullName>
        <ecNumber evidence="3">2.3.1.89</ecNumber>
    </submittedName>
</protein>
<evidence type="ECO:0000313" key="3">
    <source>
        <dbReference type="EMBL" id="CAH0534496.1"/>
    </source>
</evidence>
<dbReference type="Gene3D" id="2.160.10.10">
    <property type="entry name" value="Hexapeptide repeat proteins"/>
    <property type="match status" value="1"/>
</dbReference>
<proteinExistence type="inferred from homology"/>
<evidence type="ECO:0000256" key="2">
    <source>
        <dbReference type="ARBA" id="ARBA00022679"/>
    </source>
</evidence>
<reference evidence="3" key="1">
    <citation type="submission" date="2021-11" db="EMBL/GenBank/DDBJ databases">
        <authorList>
            <person name="Rodrigo-Torres L."/>
            <person name="Arahal R. D."/>
            <person name="Lucena T."/>
        </authorList>
    </citation>
    <scope>NUCLEOTIDE SEQUENCE</scope>
    <source>
        <strain evidence="3">CECT 7929</strain>
    </source>
</reference>
<sequence>MWQLLIQRIYFTPLFLSQVSNRPKRLYLYSGMPQILGQLQITLGNDCRISGISTLAGHIGAHPPAQLTIGHNVDIGWQNHLAIGHAIILEDNVRLAGRVSLVGFPGHPLDPTARAAGEGETANQISTIHIGKDAWICSGATIVGHVTIGEGSIVATESVVTKDVPPFTLVGGNPAKVLRQLSNPHSALSDTKDEKETA</sequence>
<evidence type="ECO:0000256" key="1">
    <source>
        <dbReference type="ARBA" id="ARBA00007274"/>
    </source>
</evidence>
<keyword evidence="3" id="KW-0012">Acyltransferase</keyword>
<dbReference type="Proteomes" id="UP000838672">
    <property type="component" value="Unassembled WGS sequence"/>
</dbReference>
<dbReference type="InterPro" id="IPR051159">
    <property type="entry name" value="Hexapeptide_acetyltransf"/>
</dbReference>
<accession>A0ABM8ZVZ7</accession>
<dbReference type="InterPro" id="IPR011004">
    <property type="entry name" value="Trimer_LpxA-like_sf"/>
</dbReference>
<dbReference type="PANTHER" id="PTHR23416">
    <property type="entry name" value="SIALIC ACID SYNTHASE-RELATED"/>
    <property type="match status" value="1"/>
</dbReference>
<dbReference type="Pfam" id="PF00132">
    <property type="entry name" value="Hexapep"/>
    <property type="match status" value="1"/>
</dbReference>
<gene>
    <name evidence="3" type="primary">dapH_2</name>
    <name evidence="3" type="ORF">VST7929_02439</name>
</gene>
<organism evidence="3 4">
    <name type="scientific">Vibrio stylophorae</name>
    <dbReference type="NCBI Taxonomy" id="659351"/>
    <lineage>
        <taxon>Bacteria</taxon>
        <taxon>Pseudomonadati</taxon>
        <taxon>Pseudomonadota</taxon>
        <taxon>Gammaproteobacteria</taxon>
        <taxon>Vibrionales</taxon>
        <taxon>Vibrionaceae</taxon>
        <taxon>Vibrio</taxon>
    </lineage>
</organism>
<dbReference type="PANTHER" id="PTHR23416:SF23">
    <property type="entry name" value="ACETYLTRANSFERASE C18B11.09C-RELATED"/>
    <property type="match status" value="1"/>
</dbReference>
<dbReference type="EMBL" id="CAKLDI010000001">
    <property type="protein sequence ID" value="CAH0534496.1"/>
    <property type="molecule type" value="Genomic_DNA"/>
</dbReference>
<comment type="caution">
    <text evidence="3">The sequence shown here is derived from an EMBL/GenBank/DDBJ whole genome shotgun (WGS) entry which is preliminary data.</text>
</comment>
<dbReference type="InterPro" id="IPR001451">
    <property type="entry name" value="Hexapep"/>
</dbReference>
<keyword evidence="4" id="KW-1185">Reference proteome</keyword>
<dbReference type="EC" id="2.3.1.89" evidence="3"/>
<evidence type="ECO:0000313" key="4">
    <source>
        <dbReference type="Proteomes" id="UP000838672"/>
    </source>
</evidence>
<comment type="similarity">
    <text evidence="1">Belongs to the transferase hexapeptide repeat family.</text>
</comment>
<name>A0ABM8ZVZ7_9VIBR</name>